<dbReference type="Gene3D" id="1.25.40.10">
    <property type="entry name" value="Tetratricopeptide repeat domain"/>
    <property type="match status" value="1"/>
</dbReference>
<accession>A0A6V8K704</accession>
<evidence type="ECO:0000259" key="1">
    <source>
        <dbReference type="Pfam" id="PF14280"/>
    </source>
</evidence>
<sequence length="1206" mass="131439">MTVEPTELPTRADTHQVEREGVVEIDHVVTKRLKWIFREQSIADYGIDGHLEVVSDDDHLTGKLIGAQIKSGPFWFSKVAPGGWTFYESNLKHYNYWLGHSLPVIVILHDPATEKLYWQVVDHTTAKITSDGSGKGFTVIVPSSNVLDVSAKPALEDIARRLGPAALAVYDQSLQVLPWSTARVLQAVEADDRMGTARLAQLLAEGRAQPCFTARQVLAAMPSWLVGSRVSAELWAATAAYANAHGENDVAVEAFDMSVQAGGTRAPRRRALGGLVLIGAGRRDEARAWLEEAKAEGAVLLADVGLAALTVPADVAQQVELPLSILHASDTDIDAEPTVLNALAEHRLRGGDVDGAVDFIRRVVDRPGGCDPAMRLRLAEMLRRRIQEHSGFGGPDSREARQHARTALEEFRRWAGPSESALGELLDLELLDGDVATVVELALPAAAGGAASDREAAAPEIARRGATAALMSGRADALAVFRQTLEGDPYLAQLDAQRLEVQGGDLAQRQQAWLEALRAADDDRSRASCVMRLADLGVWPIAEAEDLRARSITPEWTYNLAEAVARAATGDPAGALPIVRAMAQHRVAAAVRLIMLIERHHGGTAAAQEWRQQLDRWQDIALVDVLPEAAWDSADDGTPSLVTDLLADPRLSGEARARLRRRLVHHLRECRNWDRAIRVCRAGLQERRDDYLAWSLVQTLHFVRDVPAARTALIQHCPVPDTEQRARLWAQLHLGVDLTDRDADIATDLAERFLDVPALAEGLTMLLRREQSRRRRDCVPEWPQPLQDRIDTLSATVHAGADPDVVAENVVAEQLGQIGYERLEALRRQVQQGREPLAALASLARSPYGKMLLLRTAGMTVATDPEPAIVAAGVAAAREALTKGEVVLDQSAVYLQQLLGREGELLRTRFARLHTPGSAADDAIRTRDSVWATTAAELTFGIQNGQLRREAIPDDRRATLRAHAVDLERITTRLTHHDVEPSRGPALDAVGLAHRLGIALYADDVALRQTARANNVPAFGTTDLISAAGISTDQAIQMIRQLGAENVVDLPLQGHDLAFLEPDGTWSGAGLLNISRSQWWRRFNTQSVHAWRSVALVAAQVSADNLILVSKYALQGALQDCPDGQRTQRYQQVVVAALDALHESGIPVPHGYLGHLRAATTDGVVPAPRAVFHALIEALRERGVKDPPAEVATLLPEIAIDAETWQ</sequence>
<dbReference type="AlphaFoldDB" id="A0A6V8K704"/>
<evidence type="ECO:0000313" key="4">
    <source>
        <dbReference type="Proteomes" id="UP000482800"/>
    </source>
</evidence>
<dbReference type="Pfam" id="PF14280">
    <property type="entry name" value="DUF4365"/>
    <property type="match status" value="1"/>
</dbReference>
<proteinExistence type="predicted"/>
<dbReference type="InterPro" id="IPR011990">
    <property type="entry name" value="TPR-like_helical_dom_sf"/>
</dbReference>
<reference evidence="3 4" key="1">
    <citation type="submission" date="2020-03" db="EMBL/GenBank/DDBJ databases">
        <title>Whole genome shotgun sequence of Phytohabitans houttuyneae NBRC 108639.</title>
        <authorList>
            <person name="Komaki H."/>
            <person name="Tamura T."/>
        </authorList>
    </citation>
    <scope>NUCLEOTIDE SEQUENCE [LARGE SCALE GENOMIC DNA]</scope>
    <source>
        <strain evidence="3 4">NBRC 108639</strain>
    </source>
</reference>
<dbReference type="InterPro" id="IPR025375">
    <property type="entry name" value="DUF4365"/>
</dbReference>
<evidence type="ECO:0000259" key="2">
    <source>
        <dbReference type="Pfam" id="PF20698"/>
    </source>
</evidence>
<organism evidence="3 4">
    <name type="scientific">Phytohabitans houttuyneae</name>
    <dbReference type="NCBI Taxonomy" id="1076126"/>
    <lineage>
        <taxon>Bacteria</taxon>
        <taxon>Bacillati</taxon>
        <taxon>Actinomycetota</taxon>
        <taxon>Actinomycetes</taxon>
        <taxon>Micromonosporales</taxon>
        <taxon>Micromonosporaceae</taxon>
    </lineage>
</organism>
<dbReference type="EMBL" id="BLPF01000001">
    <property type="protein sequence ID" value="GFJ77527.1"/>
    <property type="molecule type" value="Genomic_DNA"/>
</dbReference>
<name>A0A6V8K704_9ACTN</name>
<dbReference type="Pfam" id="PF20698">
    <property type="entry name" value="PIN-TPR-GreABC"/>
    <property type="match status" value="1"/>
</dbReference>
<dbReference type="InterPro" id="IPR048987">
    <property type="entry name" value="PIN-TPR-GreABC"/>
</dbReference>
<feature type="domain" description="PIN" evidence="2">
    <location>
        <begin position="890"/>
        <end position="1013"/>
    </location>
</feature>
<gene>
    <name evidence="3" type="ORF">Phou_017070</name>
</gene>
<reference evidence="3 4" key="2">
    <citation type="submission" date="2020-03" db="EMBL/GenBank/DDBJ databases">
        <authorList>
            <person name="Ichikawa N."/>
            <person name="Kimura A."/>
            <person name="Kitahashi Y."/>
            <person name="Uohara A."/>
        </authorList>
    </citation>
    <scope>NUCLEOTIDE SEQUENCE [LARGE SCALE GENOMIC DNA]</scope>
    <source>
        <strain evidence="3 4">NBRC 108639</strain>
    </source>
</reference>
<protein>
    <submittedName>
        <fullName evidence="3">Uncharacterized protein</fullName>
    </submittedName>
</protein>
<evidence type="ECO:0000313" key="3">
    <source>
        <dbReference type="EMBL" id="GFJ77527.1"/>
    </source>
</evidence>
<dbReference type="RefSeq" id="WP_173054968.1">
    <property type="nucleotide sequence ID" value="NZ_BAABGO010000024.1"/>
</dbReference>
<feature type="domain" description="DUF4365" evidence="1">
    <location>
        <begin position="18"/>
        <end position="158"/>
    </location>
</feature>
<comment type="caution">
    <text evidence="3">The sequence shown here is derived from an EMBL/GenBank/DDBJ whole genome shotgun (WGS) entry which is preliminary data.</text>
</comment>
<dbReference type="Proteomes" id="UP000482800">
    <property type="component" value="Unassembled WGS sequence"/>
</dbReference>
<keyword evidence="4" id="KW-1185">Reference proteome</keyword>